<feature type="compositionally biased region" description="Low complexity" evidence="3">
    <location>
        <begin position="245"/>
        <end position="255"/>
    </location>
</feature>
<dbReference type="EMBL" id="KN881696">
    <property type="protein sequence ID" value="KIY49988.1"/>
    <property type="molecule type" value="Genomic_DNA"/>
</dbReference>
<comment type="subcellular location">
    <subcellularLocation>
        <location evidence="1">Nucleus</location>
    </subcellularLocation>
</comment>
<feature type="non-terminal residue" evidence="5">
    <location>
        <position position="1"/>
    </location>
</feature>
<feature type="compositionally biased region" description="Basic and acidic residues" evidence="3">
    <location>
        <begin position="130"/>
        <end position="145"/>
    </location>
</feature>
<dbReference type="AlphaFoldDB" id="A0A0D7AGL8"/>
<name>A0A0D7AGL8_9AGAR</name>
<feature type="compositionally biased region" description="Polar residues" evidence="3">
    <location>
        <begin position="296"/>
        <end position="316"/>
    </location>
</feature>
<reference evidence="5 7" key="1">
    <citation type="journal article" date="2015" name="Fungal Genet. Biol.">
        <title>Evolution of novel wood decay mechanisms in Agaricales revealed by the genome sequences of Fistulina hepatica and Cylindrobasidium torrendii.</title>
        <authorList>
            <person name="Floudas D."/>
            <person name="Held B.W."/>
            <person name="Riley R."/>
            <person name="Nagy L.G."/>
            <person name="Koehler G."/>
            <person name="Ransdell A.S."/>
            <person name="Younus H."/>
            <person name="Chow J."/>
            <person name="Chiniquy J."/>
            <person name="Lipzen A."/>
            <person name="Tritt A."/>
            <person name="Sun H."/>
            <person name="Haridas S."/>
            <person name="LaButti K."/>
            <person name="Ohm R.A."/>
            <person name="Kues U."/>
            <person name="Blanchette R.A."/>
            <person name="Grigoriev I.V."/>
            <person name="Minto R.E."/>
            <person name="Hibbett D.S."/>
        </authorList>
    </citation>
    <scope>NUCLEOTIDE SEQUENCE [LARGE SCALE GENOMIC DNA]</scope>
    <source>
        <strain evidence="5 7">ATCC 64428</strain>
    </source>
</reference>
<dbReference type="Pfam" id="PF07808">
    <property type="entry name" value="RED_N"/>
    <property type="match status" value="1"/>
</dbReference>
<dbReference type="PANTHER" id="PTHR12765">
    <property type="entry name" value="RED PROTEIN IK FACTOR CYTOKINE IK"/>
    <property type="match status" value="1"/>
</dbReference>
<dbReference type="GO" id="GO:0005634">
    <property type="term" value="C:nucleus"/>
    <property type="evidence" value="ECO:0007669"/>
    <property type="project" value="UniProtKB-SubCell"/>
</dbReference>
<feature type="region of interest" description="Disordered" evidence="3">
    <location>
        <begin position="110"/>
        <end position="345"/>
    </location>
</feature>
<evidence type="ECO:0000256" key="2">
    <source>
        <dbReference type="ARBA" id="ARBA00023242"/>
    </source>
</evidence>
<accession>A0A0D7AGL8</accession>
<dbReference type="EMBL" id="KN881647">
    <property type="protein sequence ID" value="KIY51830.1"/>
    <property type="molecule type" value="Genomic_DNA"/>
</dbReference>
<dbReference type="InterPro" id="IPR012916">
    <property type="entry name" value="RED_N"/>
</dbReference>
<dbReference type="InterPro" id="IPR039896">
    <property type="entry name" value="Red-like"/>
</dbReference>
<feature type="compositionally biased region" description="Basic and acidic residues" evidence="3">
    <location>
        <begin position="18"/>
        <end position="35"/>
    </location>
</feature>
<sequence length="407" mass="43914">RKAGDASKPLFKPRKAKKATDSAYRDRAAERREGEGNDFAGVEALLEDFERRAADEGQDQKTIEQQRRYLGGDSEHSVLVKGLDFALLQQNKAKAAAFETDDDAMLEEAFSAAPEPAATTTASRGPKKRTRDELLGALRKGKEGDGSVASAADTKLNNKFKPIGFKPIGTESDAIKPKKKKKKRAAEGEDGGRKTKKRKVDESNTVAGVHTSAAMPPKSPSVQSSQPKTKAAEPESLAEDVAIFADAGDYDGLGLLDDDADNVDDEDTEPPQRLGKDVKDESAPSISQRGRWFTPSPESESAVRQSLSPGPSTNHTDPSRKSGHAAPEEQYPEDDGQPVRLVPLASSALPSIKDFLKMDDAVNSHQKKKQRKEKKKKAGGGGGDAKVDRDYQRLKSYTEKKAAAGTS</sequence>
<feature type="domain" description="RED-like N-terminal" evidence="4">
    <location>
        <begin position="15"/>
        <end position="118"/>
    </location>
</feature>
<evidence type="ECO:0000313" key="5">
    <source>
        <dbReference type="EMBL" id="KIY49988.1"/>
    </source>
</evidence>
<feature type="compositionally biased region" description="Acidic residues" evidence="3">
    <location>
        <begin position="256"/>
        <end position="269"/>
    </location>
</feature>
<organism evidence="5 7">
    <name type="scientific">Fistulina hepatica ATCC 64428</name>
    <dbReference type="NCBI Taxonomy" id="1128425"/>
    <lineage>
        <taxon>Eukaryota</taxon>
        <taxon>Fungi</taxon>
        <taxon>Dikarya</taxon>
        <taxon>Basidiomycota</taxon>
        <taxon>Agaricomycotina</taxon>
        <taxon>Agaricomycetes</taxon>
        <taxon>Agaricomycetidae</taxon>
        <taxon>Agaricales</taxon>
        <taxon>Fistulinaceae</taxon>
        <taxon>Fistulina</taxon>
    </lineage>
</organism>
<evidence type="ECO:0000259" key="4">
    <source>
        <dbReference type="Pfam" id="PF07808"/>
    </source>
</evidence>
<dbReference type="OrthoDB" id="3366823at2759"/>
<feature type="region of interest" description="Disordered" evidence="3">
    <location>
        <begin position="357"/>
        <end position="407"/>
    </location>
</feature>
<keyword evidence="7" id="KW-1185">Reference proteome</keyword>
<proteinExistence type="predicted"/>
<keyword evidence="2" id="KW-0539">Nucleus</keyword>
<evidence type="ECO:0000256" key="1">
    <source>
        <dbReference type="ARBA" id="ARBA00004123"/>
    </source>
</evidence>
<feature type="compositionally biased region" description="Basic residues" evidence="3">
    <location>
        <begin position="365"/>
        <end position="378"/>
    </location>
</feature>
<gene>
    <name evidence="6" type="ORF">FISHEDRAFT_36328</name>
    <name evidence="5" type="ORF">FISHEDRAFT_40298</name>
</gene>
<feature type="compositionally biased region" description="Low complexity" evidence="3">
    <location>
        <begin position="110"/>
        <end position="123"/>
    </location>
</feature>
<feature type="region of interest" description="Disordered" evidence="3">
    <location>
        <begin position="1"/>
        <end position="41"/>
    </location>
</feature>
<evidence type="ECO:0000256" key="3">
    <source>
        <dbReference type="SAM" id="MobiDB-lite"/>
    </source>
</evidence>
<evidence type="ECO:0000313" key="7">
    <source>
        <dbReference type="Proteomes" id="UP000054144"/>
    </source>
</evidence>
<dbReference type="Proteomes" id="UP000054144">
    <property type="component" value="Unassembled WGS sequence"/>
</dbReference>
<evidence type="ECO:0000313" key="6">
    <source>
        <dbReference type="EMBL" id="KIY51830.1"/>
    </source>
</evidence>
<feature type="compositionally biased region" description="Basic and acidic residues" evidence="3">
    <location>
        <begin position="385"/>
        <end position="407"/>
    </location>
</feature>
<protein>
    <recommendedName>
        <fullName evidence="4">RED-like N-terminal domain-containing protein</fullName>
    </recommendedName>
</protein>